<evidence type="ECO:0000313" key="20">
    <source>
        <dbReference type="Proteomes" id="UP000202440"/>
    </source>
</evidence>
<keyword evidence="11 15" id="KW-0234">DNA repair</keyword>
<dbReference type="AlphaFoldDB" id="A0A222FKY4"/>
<organism evidence="19 20">
    <name type="scientific">Bacterioplanes sanyensis</name>
    <dbReference type="NCBI Taxonomy" id="1249553"/>
    <lineage>
        <taxon>Bacteria</taxon>
        <taxon>Pseudomonadati</taxon>
        <taxon>Pseudomonadota</taxon>
        <taxon>Gammaproteobacteria</taxon>
        <taxon>Oceanospirillales</taxon>
        <taxon>Oceanospirillaceae</taxon>
        <taxon>Bacterioplanes</taxon>
    </lineage>
</organism>
<feature type="binding site" evidence="16">
    <location>
        <begin position="24"/>
        <end position="31"/>
    </location>
    <ligand>
        <name>ATP</name>
        <dbReference type="ChEBI" id="CHEBI:30616"/>
    </ligand>
</feature>
<comment type="function">
    <text evidence="15">A helicase/nuclease that prepares dsDNA breaks (DSB) for recombinational DNA repair. Binds to DSBs and unwinds DNA via a highly rapid and processive ATP-dependent bidirectional helicase activity. Unwinds dsDNA until it encounters a Chi (crossover hotspot instigator) sequence from the 3' direction. Cuts ssDNA a few nucleotides 3' to the Chi site. The properties and activities of the enzyme are changed at Chi. The Chi-altered holoenzyme produces a long 3'-ssDNA overhang and facilitates RecA-binding to the ssDNA for homologous DNA recombination and repair. Holoenzyme degrades any linearized DNA that is unable to undergo homologous recombination. In the holoenzyme this subunit contributes ATPase, 3'-5' helicase, exonuclease activity and loads RecA onto ssDNA.</text>
</comment>
<evidence type="ECO:0000256" key="3">
    <source>
        <dbReference type="ARBA" id="ARBA00022741"/>
    </source>
</evidence>
<sequence>MISTDRHELDPLTLALNGRALIEASAGTGKTFTIAFLYVRLVLGHGAVPEQQSAGVLPPNILVVTFTEAATKELRDRIRARLMQAASVFSEQALEPTADTDMLFQLRDHSFADPQTWPECRKKLLLAAEWMDEAAVSTIHSWCHRMLSEHAFDSGSLFRLSLETDQSELLLQAAQDYWRTFVYPLPLPLIDEVLSLWSQPEALMSAVRPLLGKLQQPTPERELQSDLQDIIADVTEQRQQAVQALKAYPWQQWQTEVEELLAQLKDDKRLHGASRNAMLKSWPALLEWVESAQLLPAGLEKAGLTNQTPQGLEKILKGEGEAPQHPAFNAIAELQALAAQMPTAKAAMLAHACSWISQRLEFEKCQHAQMSFDDLLTRLDDALQGGRGSALAATIRRQFPVALIDEFQDTDPVQYRIFDTVYDAEHQNTNCLLMIGDPKQAIYGFRGADIYTYLQARRSAEQTTYTLATNYRSAAGMVDAVNTVFEYAEQHRPEGAFLVDREGLPFTAVKAHGRPQQWWCDEQPAAQLTFWLQASDDGKELAKGVSQQQMADSCANEIARLLQLGQQHKAGFRSGDDVTPLQPQDIAVLVNNRIEAHSIRSALSDRGVKSVYLSDRDSVLHCSEAFELLTWLRACAEPRVLSYLRAALATPTLARSWQQLDALLSDESELERIIETFIHYQQLWQRQGVLPMLRHFLMEFDVPARLLAQDDGERRLTDILHLAELLQQDSQQLEGEHALLRHFRQLLNDANSEQEHRTLRLESDAGLVKVVTVHKSKGLEYPLVFLPFATSARPLTQQANMLQYHDDDGQLKTVLDPSAEIAQQADQERLAEDVRKLYVALTRARFATWVGAAEVKDWRHSALGYLLAPADLAQGLADLCAQQSSLQVLPMPQEEATVYQPAAEMALGPARVAQRTVKENWWISSYSALEYTARAGHNTVFALEFEDAYGQNLTDEYDQVVDAPEQPKVQARWHQFPRGAEAGTFLHDILEWCATQGFANVVADPAALQQQLQKRCQSRGWQVWESDLQRWITLLLTQPLPIGDGSVSLAQLNGYQAEMEFWFESSSVSLSALDQSVSAHTLQSADRPQIKAGQLNGMVKGFIDLVFEHQQRFYVLDYKSNVLGEQDLDYNLVNMANMILNKRYDLQFVLYVLALHRLLKVRLPDYDYQRHMGGAVYFFLRGVQAPGHGVFAHKPEQSLIESLDQLFAGVPLVPEKLSGSEL</sequence>
<keyword evidence="20" id="KW-1185">Reference proteome</keyword>
<comment type="domain">
    <text evidence="15">The N-terminal DNA-binding domain is a ssDNA-dependent ATPase and has ATP-dependent 3'-5' helicase function. This domain interacts with RecC.</text>
</comment>
<dbReference type="EC" id="3.1.11.5" evidence="15"/>
<feature type="binding site" evidence="15">
    <location>
        <position position="1117"/>
    </location>
    <ligand>
        <name>Mg(2+)</name>
        <dbReference type="ChEBI" id="CHEBI:18420"/>
    </ligand>
</feature>
<dbReference type="GO" id="GO:0003677">
    <property type="term" value="F:DNA binding"/>
    <property type="evidence" value="ECO:0007669"/>
    <property type="project" value="UniProtKB-UniRule"/>
</dbReference>
<dbReference type="OrthoDB" id="9810135at2"/>
<name>A0A222FKY4_9GAMM</name>
<keyword evidence="8 15" id="KW-0067">ATP-binding</keyword>
<keyword evidence="4 15" id="KW-0227">DNA damage</keyword>
<comment type="catalytic activity">
    <reaction evidence="15">
        <text>Exonucleolytic cleavage (in the presence of ATP) in either 5'- to 3'- or 3'- to 5'-direction to yield 5'-phosphooligonucleotides.</text>
        <dbReference type="EC" id="3.1.11.5"/>
    </reaction>
</comment>
<dbReference type="Proteomes" id="UP000202440">
    <property type="component" value="Chromosome"/>
</dbReference>
<evidence type="ECO:0000256" key="10">
    <source>
        <dbReference type="ARBA" id="ARBA00023125"/>
    </source>
</evidence>
<dbReference type="InterPro" id="IPR011335">
    <property type="entry name" value="Restrct_endonuc-II-like"/>
</dbReference>
<dbReference type="PROSITE" id="PS51198">
    <property type="entry name" value="UVRD_HELICASE_ATP_BIND"/>
    <property type="match status" value="1"/>
</dbReference>
<feature type="region of interest" description="Nuclease activity, interacts with RecD and RecA" evidence="15">
    <location>
        <begin position="920"/>
        <end position="1222"/>
    </location>
</feature>
<evidence type="ECO:0000256" key="7">
    <source>
        <dbReference type="ARBA" id="ARBA00022839"/>
    </source>
</evidence>
<evidence type="ECO:0000256" key="9">
    <source>
        <dbReference type="ARBA" id="ARBA00022842"/>
    </source>
</evidence>
<accession>A0A222FKY4</accession>
<feature type="region of interest" description="DNA-binding and helicase activity, interacts with RecC" evidence="15">
    <location>
        <begin position="1"/>
        <end position="883"/>
    </location>
</feature>
<keyword evidence="9 15" id="KW-0460">Magnesium</keyword>
<comment type="catalytic activity">
    <reaction evidence="14 15">
        <text>ATP + H2O = ADP + phosphate + H(+)</text>
        <dbReference type="Rhea" id="RHEA:13065"/>
        <dbReference type="ChEBI" id="CHEBI:15377"/>
        <dbReference type="ChEBI" id="CHEBI:15378"/>
        <dbReference type="ChEBI" id="CHEBI:30616"/>
        <dbReference type="ChEBI" id="CHEBI:43474"/>
        <dbReference type="ChEBI" id="CHEBI:456216"/>
        <dbReference type="EC" id="5.6.2.4"/>
    </reaction>
</comment>
<evidence type="ECO:0000259" key="18">
    <source>
        <dbReference type="PROSITE" id="PS51217"/>
    </source>
</evidence>
<dbReference type="GO" id="GO:0008854">
    <property type="term" value="F:exodeoxyribonuclease V activity"/>
    <property type="evidence" value="ECO:0007669"/>
    <property type="project" value="UniProtKB-EC"/>
</dbReference>
<dbReference type="InterPro" id="IPR000212">
    <property type="entry name" value="DNA_helicase_UvrD/REP"/>
</dbReference>
<dbReference type="RefSeq" id="WP_094060502.1">
    <property type="nucleotide sequence ID" value="NZ_CP022530.1"/>
</dbReference>
<dbReference type="EC" id="5.6.2.4" evidence="15"/>
<keyword evidence="10 15" id="KW-0238">DNA-binding</keyword>
<proteinExistence type="inferred from homology"/>
<dbReference type="Gene3D" id="3.90.320.10">
    <property type="match status" value="1"/>
</dbReference>
<evidence type="ECO:0000256" key="11">
    <source>
        <dbReference type="ARBA" id="ARBA00023204"/>
    </source>
</evidence>
<dbReference type="NCBIfam" id="TIGR00609">
    <property type="entry name" value="recB"/>
    <property type="match status" value="1"/>
</dbReference>
<keyword evidence="6 15" id="KW-0347">Helicase</keyword>
<comment type="catalytic activity">
    <reaction evidence="13 15">
        <text>Couples ATP hydrolysis with the unwinding of duplex DNA by translocating in the 3'-5' direction.</text>
        <dbReference type="EC" id="5.6.2.4"/>
    </reaction>
</comment>
<dbReference type="GO" id="GO:0000287">
    <property type="term" value="F:magnesium ion binding"/>
    <property type="evidence" value="ECO:0007669"/>
    <property type="project" value="UniProtKB-UniRule"/>
</dbReference>
<feature type="binding site" evidence="15">
    <location>
        <position position="1104"/>
    </location>
    <ligand>
        <name>Mg(2+)</name>
        <dbReference type="ChEBI" id="CHEBI:18420"/>
    </ligand>
</feature>
<dbReference type="Gene3D" id="3.40.50.300">
    <property type="entry name" value="P-loop containing nucleotide triphosphate hydrolases"/>
    <property type="match status" value="2"/>
</dbReference>
<evidence type="ECO:0000256" key="13">
    <source>
        <dbReference type="ARBA" id="ARBA00034617"/>
    </source>
</evidence>
<dbReference type="SUPFAM" id="SSF52540">
    <property type="entry name" value="P-loop containing nucleoside triphosphate hydrolases"/>
    <property type="match status" value="1"/>
</dbReference>
<dbReference type="EMBL" id="CP022530">
    <property type="protein sequence ID" value="ASP39322.1"/>
    <property type="molecule type" value="Genomic_DNA"/>
</dbReference>
<evidence type="ECO:0000256" key="1">
    <source>
        <dbReference type="ARBA" id="ARBA00022722"/>
    </source>
</evidence>
<evidence type="ECO:0000256" key="6">
    <source>
        <dbReference type="ARBA" id="ARBA00022806"/>
    </source>
</evidence>
<keyword evidence="3 15" id="KW-0547">Nucleotide-binding</keyword>
<feature type="domain" description="UvrD-like helicase C-terminal" evidence="18">
    <location>
        <begin position="475"/>
        <end position="778"/>
    </location>
</feature>
<dbReference type="PROSITE" id="PS51217">
    <property type="entry name" value="UVRD_HELICASE_CTER"/>
    <property type="match status" value="1"/>
</dbReference>
<dbReference type="InterPro" id="IPR004586">
    <property type="entry name" value="RecB"/>
</dbReference>
<evidence type="ECO:0000256" key="2">
    <source>
        <dbReference type="ARBA" id="ARBA00022723"/>
    </source>
</evidence>
<evidence type="ECO:0000256" key="4">
    <source>
        <dbReference type="ARBA" id="ARBA00022763"/>
    </source>
</evidence>
<evidence type="ECO:0000256" key="14">
    <source>
        <dbReference type="ARBA" id="ARBA00048988"/>
    </source>
</evidence>
<keyword evidence="7 15" id="KW-0269">Exonuclease</keyword>
<evidence type="ECO:0000256" key="12">
    <source>
        <dbReference type="ARBA" id="ARBA00023235"/>
    </source>
</evidence>
<dbReference type="InterPro" id="IPR038726">
    <property type="entry name" value="PDDEXK_AddAB-type"/>
</dbReference>
<comment type="domain">
    <text evidence="15">The C-terminal domain has nuclease activity and interacts with RecD. It interacts with RecA, facilitating its loading onto ssDNA.</text>
</comment>
<dbReference type="GO" id="GO:0009338">
    <property type="term" value="C:exodeoxyribonuclease V complex"/>
    <property type="evidence" value="ECO:0007669"/>
    <property type="project" value="TreeGrafter"/>
</dbReference>
<keyword evidence="12 15" id="KW-0413">Isomerase</keyword>
<dbReference type="InterPro" id="IPR011604">
    <property type="entry name" value="PDDEXK-like_dom_sf"/>
</dbReference>
<dbReference type="Pfam" id="PF12705">
    <property type="entry name" value="PDDEXK_1"/>
    <property type="match status" value="1"/>
</dbReference>
<evidence type="ECO:0000256" key="16">
    <source>
        <dbReference type="PROSITE-ProRule" id="PRU00560"/>
    </source>
</evidence>
<dbReference type="InterPro" id="IPR014016">
    <property type="entry name" value="UvrD-like_ATP-bd"/>
</dbReference>
<comment type="similarity">
    <text evidence="15">Belongs to the helicase family. UvrD subfamily.</text>
</comment>
<evidence type="ECO:0000313" key="19">
    <source>
        <dbReference type="EMBL" id="ASP39322.1"/>
    </source>
</evidence>
<evidence type="ECO:0000256" key="8">
    <source>
        <dbReference type="ARBA" id="ARBA00022840"/>
    </source>
</evidence>
<dbReference type="PANTHER" id="PTHR11070">
    <property type="entry name" value="UVRD / RECB / PCRA DNA HELICASE FAMILY MEMBER"/>
    <property type="match status" value="1"/>
</dbReference>
<reference evidence="19 20" key="1">
    <citation type="submission" date="2017-07" db="EMBL/GenBank/DDBJ databases">
        <title>Annotated genome sequence of Bacterioplanes sanyensis isolated from Red Sea.</title>
        <authorList>
            <person name="Rehman Z.U."/>
        </authorList>
    </citation>
    <scope>NUCLEOTIDE SEQUENCE [LARGE SCALE GENOMIC DNA]</scope>
    <source>
        <strain evidence="19 20">NV9</strain>
    </source>
</reference>
<dbReference type="Gene3D" id="1.10.486.10">
    <property type="entry name" value="PCRA, domain 4"/>
    <property type="match status" value="1"/>
</dbReference>
<evidence type="ECO:0000259" key="17">
    <source>
        <dbReference type="PROSITE" id="PS51198"/>
    </source>
</evidence>
<keyword evidence="2 15" id="KW-0479">Metal-binding</keyword>
<keyword evidence="1 15" id="KW-0540">Nuclease</keyword>
<feature type="binding site" evidence="15">
    <location>
        <position position="987"/>
    </location>
    <ligand>
        <name>Mg(2+)</name>
        <dbReference type="ChEBI" id="CHEBI:18420"/>
    </ligand>
</feature>
<keyword evidence="5 15" id="KW-0378">Hydrolase</keyword>
<dbReference type="PANTHER" id="PTHR11070:SF23">
    <property type="entry name" value="RECBCD ENZYME SUBUNIT RECB"/>
    <property type="match status" value="1"/>
</dbReference>
<evidence type="ECO:0000256" key="15">
    <source>
        <dbReference type="HAMAP-Rule" id="MF_01485"/>
    </source>
</evidence>
<feature type="domain" description="UvrD-like helicase ATP-binding" evidence="17">
    <location>
        <begin position="3"/>
        <end position="474"/>
    </location>
</feature>
<comment type="cofactor">
    <cofactor evidence="15">
        <name>Mg(2+)</name>
        <dbReference type="ChEBI" id="CHEBI:18420"/>
    </cofactor>
    <text evidence="15">Binds 1 Mg(2+) ion per subunit.</text>
</comment>
<dbReference type="KEGG" id="bsan:CHH28_11825"/>
<gene>
    <name evidence="15 19" type="primary">recB</name>
    <name evidence="19" type="ORF">CHH28_11825</name>
</gene>
<dbReference type="SUPFAM" id="SSF52980">
    <property type="entry name" value="Restriction endonuclease-like"/>
    <property type="match status" value="1"/>
</dbReference>
<comment type="miscellaneous">
    <text evidence="15">In the RecBCD complex, RecB has a slow 3'-5' helicase, an exonuclease activity and loads RecA onto ssDNA, RecD has a fast 5'-3' helicase activity, while RecC stimulates the ATPase and processivity of the RecB helicase and contributes to recognition of the Chi site.</text>
</comment>
<dbReference type="GO" id="GO:0000724">
    <property type="term" value="P:double-strand break repair via homologous recombination"/>
    <property type="evidence" value="ECO:0007669"/>
    <property type="project" value="UniProtKB-UniRule"/>
</dbReference>
<dbReference type="CDD" id="cd22352">
    <property type="entry name" value="RecB_C-like"/>
    <property type="match status" value="1"/>
</dbReference>
<dbReference type="GO" id="GO:0005524">
    <property type="term" value="F:ATP binding"/>
    <property type="evidence" value="ECO:0007669"/>
    <property type="project" value="UniProtKB-UniRule"/>
</dbReference>
<dbReference type="InterPro" id="IPR027417">
    <property type="entry name" value="P-loop_NTPase"/>
</dbReference>
<dbReference type="Pfam" id="PF13361">
    <property type="entry name" value="UvrD_C"/>
    <property type="match status" value="1"/>
</dbReference>
<dbReference type="GO" id="GO:0005829">
    <property type="term" value="C:cytosol"/>
    <property type="evidence" value="ECO:0007669"/>
    <property type="project" value="TreeGrafter"/>
</dbReference>
<dbReference type="Gene3D" id="1.10.3170.10">
    <property type="entry name" value="Recbcd, chain B, domain 2"/>
    <property type="match status" value="1"/>
</dbReference>
<dbReference type="HAMAP" id="MF_01485">
    <property type="entry name" value="RecB"/>
    <property type="match status" value="1"/>
</dbReference>
<comment type="subunit">
    <text evidence="15">Heterotrimer of RecB, RecC and RecD. All subunits contribute to DNA-binding. Interacts with RecA.</text>
</comment>
<protein>
    <recommendedName>
        <fullName evidence="15">RecBCD enzyme subunit RecB</fullName>
        <ecNumber evidence="15">3.1.11.5</ecNumber>
        <ecNumber evidence="15">5.6.2.4</ecNumber>
    </recommendedName>
    <alternativeName>
        <fullName evidence="15">DNA 3'-5' helicase subunit RecB</fullName>
    </alternativeName>
    <alternativeName>
        <fullName evidence="15">Exonuclease V subunit RecB</fullName>
        <shortName evidence="15">ExoV subunit RecB</shortName>
    </alternativeName>
    <alternativeName>
        <fullName evidence="15">Helicase/nuclease RecBCD subunit RecB</fullName>
    </alternativeName>
</protein>
<dbReference type="GO" id="GO:0043138">
    <property type="term" value="F:3'-5' DNA helicase activity"/>
    <property type="evidence" value="ECO:0007669"/>
    <property type="project" value="UniProtKB-UniRule"/>
</dbReference>
<feature type="active site" description="For nuclease activity" evidence="15">
    <location>
        <position position="1117"/>
    </location>
</feature>
<dbReference type="Pfam" id="PF00580">
    <property type="entry name" value="UvrD-helicase"/>
    <property type="match status" value="1"/>
</dbReference>
<dbReference type="InterPro" id="IPR014017">
    <property type="entry name" value="DNA_helicase_UvrD-like_C"/>
</dbReference>
<evidence type="ECO:0000256" key="5">
    <source>
        <dbReference type="ARBA" id="ARBA00022801"/>
    </source>
</evidence>
<dbReference type="GO" id="GO:0016887">
    <property type="term" value="F:ATP hydrolysis activity"/>
    <property type="evidence" value="ECO:0007669"/>
    <property type="project" value="RHEA"/>
</dbReference>